<dbReference type="GO" id="GO:0043235">
    <property type="term" value="C:receptor complex"/>
    <property type="evidence" value="ECO:0007669"/>
    <property type="project" value="TreeGrafter"/>
</dbReference>
<dbReference type="GO" id="GO:0005019">
    <property type="term" value="F:platelet-derived growth factor beta-receptor activity"/>
    <property type="evidence" value="ECO:0007669"/>
    <property type="project" value="TreeGrafter"/>
</dbReference>
<dbReference type="InterPro" id="IPR011009">
    <property type="entry name" value="Kinase-like_dom_sf"/>
</dbReference>
<dbReference type="GO" id="GO:0005524">
    <property type="term" value="F:ATP binding"/>
    <property type="evidence" value="ECO:0007669"/>
    <property type="project" value="UniProtKB-KW"/>
</dbReference>
<dbReference type="SMART" id="SM00219">
    <property type="entry name" value="TyrKc"/>
    <property type="match status" value="1"/>
</dbReference>
<keyword evidence="9" id="KW-1185">Reference proteome</keyword>
<dbReference type="GO" id="GO:0014911">
    <property type="term" value="P:positive regulation of smooth muscle cell migration"/>
    <property type="evidence" value="ECO:0007669"/>
    <property type="project" value="TreeGrafter"/>
</dbReference>
<comment type="caution">
    <text evidence="8">The sequence shown here is derived from an EMBL/GenBank/DDBJ whole genome shotgun (WGS) entry which is preliminary data.</text>
</comment>
<gene>
    <name evidence="8" type="ORF">Cadr_000004887</name>
</gene>
<keyword evidence="3" id="KW-0418">Kinase</keyword>
<dbReference type="GO" id="GO:0005886">
    <property type="term" value="C:plasma membrane"/>
    <property type="evidence" value="ECO:0007669"/>
    <property type="project" value="TreeGrafter"/>
</dbReference>
<dbReference type="AlphaFoldDB" id="A0A5N4EDF7"/>
<dbReference type="Proteomes" id="UP000299084">
    <property type="component" value="Unassembled WGS sequence"/>
</dbReference>
<dbReference type="PANTHER" id="PTHR24416:SF53">
    <property type="entry name" value="PLATELET-DERIVED GROWTH FACTOR RECEPTOR BETA"/>
    <property type="match status" value="1"/>
</dbReference>
<protein>
    <submittedName>
        <fullName evidence="8">Platelet-derived growth factor receptor beta</fullName>
    </submittedName>
</protein>
<dbReference type="InterPro" id="IPR020635">
    <property type="entry name" value="Tyr_kinase_cat_dom"/>
</dbReference>
<evidence type="ECO:0000256" key="5">
    <source>
        <dbReference type="ARBA" id="ARBA00023170"/>
    </source>
</evidence>
<accession>A0A5N4EDF7</accession>
<dbReference type="GO" id="GO:0048407">
    <property type="term" value="F:platelet-derived growth factor binding"/>
    <property type="evidence" value="ECO:0007669"/>
    <property type="project" value="TreeGrafter"/>
</dbReference>
<feature type="compositionally biased region" description="Acidic residues" evidence="6">
    <location>
        <begin position="340"/>
        <end position="356"/>
    </location>
</feature>
<evidence type="ECO:0000313" key="8">
    <source>
        <dbReference type="EMBL" id="KAB1281462.1"/>
    </source>
</evidence>
<keyword evidence="4" id="KW-0067">ATP-binding</keyword>
<proteinExistence type="predicted"/>
<dbReference type="InterPro" id="IPR001245">
    <property type="entry name" value="Ser-Thr/Tyr_kinase_cat_dom"/>
</dbReference>
<evidence type="ECO:0000256" key="2">
    <source>
        <dbReference type="ARBA" id="ARBA00022741"/>
    </source>
</evidence>
<evidence type="ECO:0000256" key="1">
    <source>
        <dbReference type="ARBA" id="ARBA00022679"/>
    </source>
</evidence>
<organism evidence="8 9">
    <name type="scientific">Camelus dromedarius</name>
    <name type="common">Dromedary</name>
    <name type="synonym">Arabian camel</name>
    <dbReference type="NCBI Taxonomy" id="9838"/>
    <lineage>
        <taxon>Eukaryota</taxon>
        <taxon>Metazoa</taxon>
        <taxon>Chordata</taxon>
        <taxon>Craniata</taxon>
        <taxon>Vertebrata</taxon>
        <taxon>Euteleostomi</taxon>
        <taxon>Mammalia</taxon>
        <taxon>Eutheria</taxon>
        <taxon>Laurasiatheria</taxon>
        <taxon>Artiodactyla</taxon>
        <taxon>Tylopoda</taxon>
        <taxon>Camelidae</taxon>
        <taxon>Camelus</taxon>
    </lineage>
</organism>
<name>A0A5N4EDF7_CAMDR</name>
<sequence>MPILSSALTSQSRTGPIYIITEYCRYGDLVDYLHRNKHTFLQRCSDKRRPPSAELYSNALPGGLPLLSHVSLPGESDGGYMDMSKDESVDYVPMLDMKGDVKYADIESSNYMAPYDNYVPSAPERTCRATLINESPVLSYTDLVGFSYQVANGMEFLASKNVCVVTVSRVGPWGGGTPYPELPMNEQFYNAIKRGYRMAQPAHASDEIYEIMQKCWEEKFEIRPPFSQLVLLLERLLGEGYKKKYQQVDEEFLRSDHPAVLRSQARLPGFHGLRSPLDTSSVLYTAVQPEGDNDYIIPLPDPKPEVADEGPLEGSPSLASSTLNEVNTSSTISCDSPLEPQEEPEPQPECQVEPEPEPERSPDSSCLGPRAEAEDSFL</sequence>
<feature type="compositionally biased region" description="Polar residues" evidence="6">
    <location>
        <begin position="317"/>
        <end position="334"/>
    </location>
</feature>
<dbReference type="Pfam" id="PF07714">
    <property type="entry name" value="PK_Tyr_Ser-Thr"/>
    <property type="match status" value="2"/>
</dbReference>
<evidence type="ECO:0000256" key="6">
    <source>
        <dbReference type="SAM" id="MobiDB-lite"/>
    </source>
</evidence>
<feature type="region of interest" description="Disordered" evidence="6">
    <location>
        <begin position="293"/>
        <end position="378"/>
    </location>
</feature>
<dbReference type="InterPro" id="IPR000719">
    <property type="entry name" value="Prot_kinase_dom"/>
</dbReference>
<dbReference type="Gene3D" id="1.10.510.10">
    <property type="entry name" value="Transferase(Phosphotransferase) domain 1"/>
    <property type="match status" value="1"/>
</dbReference>
<dbReference type="InterPro" id="IPR050122">
    <property type="entry name" value="RTK"/>
</dbReference>
<evidence type="ECO:0000259" key="7">
    <source>
        <dbReference type="PROSITE" id="PS50011"/>
    </source>
</evidence>
<dbReference type="PROSITE" id="PS50011">
    <property type="entry name" value="PROTEIN_KINASE_DOM"/>
    <property type="match status" value="1"/>
</dbReference>
<dbReference type="FunFam" id="1.10.510.10:FF:001927">
    <property type="entry name" value="Receptor protein-tyrosine kinase"/>
    <property type="match status" value="1"/>
</dbReference>
<dbReference type="EMBL" id="JWIN03000003">
    <property type="protein sequence ID" value="KAB1281462.1"/>
    <property type="molecule type" value="Genomic_DNA"/>
</dbReference>
<dbReference type="GO" id="GO:0060326">
    <property type="term" value="P:cell chemotaxis"/>
    <property type="evidence" value="ECO:0007669"/>
    <property type="project" value="TreeGrafter"/>
</dbReference>
<evidence type="ECO:0000256" key="3">
    <source>
        <dbReference type="ARBA" id="ARBA00022777"/>
    </source>
</evidence>
<dbReference type="SUPFAM" id="SSF56112">
    <property type="entry name" value="Protein kinase-like (PK-like)"/>
    <property type="match status" value="1"/>
</dbReference>
<dbReference type="PANTHER" id="PTHR24416">
    <property type="entry name" value="TYROSINE-PROTEIN KINASE RECEPTOR"/>
    <property type="match status" value="1"/>
</dbReference>
<evidence type="ECO:0000313" key="9">
    <source>
        <dbReference type="Proteomes" id="UP000299084"/>
    </source>
</evidence>
<dbReference type="GO" id="GO:0001525">
    <property type="term" value="P:angiogenesis"/>
    <property type="evidence" value="ECO:0007669"/>
    <property type="project" value="TreeGrafter"/>
</dbReference>
<reference evidence="8 9" key="1">
    <citation type="journal article" date="2019" name="Mol. Ecol. Resour.">
        <title>Improving Illumina assemblies with Hi-C and long reads: an example with the North African dromedary.</title>
        <authorList>
            <person name="Elbers J.P."/>
            <person name="Rogers M.F."/>
            <person name="Perelman P.L."/>
            <person name="Proskuryakova A.A."/>
            <person name="Serdyukova N.A."/>
            <person name="Johnson W.E."/>
            <person name="Horin P."/>
            <person name="Corander J."/>
            <person name="Murphy D."/>
            <person name="Burger P.A."/>
        </authorList>
    </citation>
    <scope>NUCLEOTIDE SEQUENCE [LARGE SCALE GENOMIC DNA]</scope>
    <source>
        <strain evidence="8">Drom800</strain>
        <tissue evidence="8">Blood</tissue>
    </source>
</reference>
<feature type="domain" description="Protein kinase" evidence="7">
    <location>
        <begin position="1"/>
        <end position="237"/>
    </location>
</feature>
<keyword evidence="5 8" id="KW-0675">Receptor</keyword>
<keyword evidence="2" id="KW-0547">Nucleotide-binding</keyword>
<keyword evidence="1" id="KW-0808">Transferase</keyword>
<evidence type="ECO:0000256" key="4">
    <source>
        <dbReference type="ARBA" id="ARBA00022840"/>
    </source>
</evidence>